<dbReference type="Gene3D" id="3.40.190.10">
    <property type="entry name" value="Periplasmic binding protein-like II"/>
    <property type="match status" value="2"/>
</dbReference>
<evidence type="ECO:0000259" key="5">
    <source>
        <dbReference type="PROSITE" id="PS50931"/>
    </source>
</evidence>
<evidence type="ECO:0000256" key="1">
    <source>
        <dbReference type="ARBA" id="ARBA00009437"/>
    </source>
</evidence>
<dbReference type="SUPFAM" id="SSF53850">
    <property type="entry name" value="Periplasmic binding protein-like II"/>
    <property type="match status" value="1"/>
</dbReference>
<evidence type="ECO:0000256" key="3">
    <source>
        <dbReference type="ARBA" id="ARBA00023125"/>
    </source>
</evidence>
<comment type="similarity">
    <text evidence="1">Belongs to the LysR transcriptional regulatory family.</text>
</comment>
<organism evidence="6 7">
    <name type="scientific">Massilia agri</name>
    <dbReference type="NCBI Taxonomy" id="1886785"/>
    <lineage>
        <taxon>Bacteria</taxon>
        <taxon>Pseudomonadati</taxon>
        <taxon>Pseudomonadota</taxon>
        <taxon>Betaproteobacteria</taxon>
        <taxon>Burkholderiales</taxon>
        <taxon>Oxalobacteraceae</taxon>
        <taxon>Telluria group</taxon>
        <taxon>Massilia</taxon>
    </lineage>
</organism>
<dbReference type="Proteomes" id="UP001206572">
    <property type="component" value="Unassembled WGS sequence"/>
</dbReference>
<dbReference type="PANTHER" id="PTHR30537:SF5">
    <property type="entry name" value="HTH-TYPE TRANSCRIPTIONAL ACTIVATOR TTDR-RELATED"/>
    <property type="match status" value="1"/>
</dbReference>
<dbReference type="Gene3D" id="1.10.10.10">
    <property type="entry name" value="Winged helix-like DNA-binding domain superfamily/Winged helix DNA-binding domain"/>
    <property type="match status" value="1"/>
</dbReference>
<dbReference type="PANTHER" id="PTHR30537">
    <property type="entry name" value="HTH-TYPE TRANSCRIPTIONAL REGULATOR"/>
    <property type="match status" value="1"/>
</dbReference>
<dbReference type="InterPro" id="IPR005119">
    <property type="entry name" value="LysR_subst-bd"/>
</dbReference>
<dbReference type="InterPro" id="IPR036388">
    <property type="entry name" value="WH-like_DNA-bd_sf"/>
</dbReference>
<keyword evidence="2" id="KW-0805">Transcription regulation</keyword>
<evidence type="ECO:0000256" key="2">
    <source>
        <dbReference type="ARBA" id="ARBA00023015"/>
    </source>
</evidence>
<evidence type="ECO:0000313" key="6">
    <source>
        <dbReference type="EMBL" id="MCS0598685.1"/>
    </source>
</evidence>
<comment type="caution">
    <text evidence="6">The sequence shown here is derived from an EMBL/GenBank/DDBJ whole genome shotgun (WGS) entry which is preliminary data.</text>
</comment>
<evidence type="ECO:0000313" key="7">
    <source>
        <dbReference type="Proteomes" id="UP001206572"/>
    </source>
</evidence>
<dbReference type="RefSeq" id="WP_258829692.1">
    <property type="nucleotide sequence ID" value="NZ_JANUHA010000017.1"/>
</dbReference>
<dbReference type="InterPro" id="IPR058163">
    <property type="entry name" value="LysR-type_TF_proteobact-type"/>
</dbReference>
<dbReference type="InterPro" id="IPR000847">
    <property type="entry name" value="LysR_HTH_N"/>
</dbReference>
<dbReference type="PROSITE" id="PS50931">
    <property type="entry name" value="HTH_LYSR"/>
    <property type="match status" value="1"/>
</dbReference>
<dbReference type="SUPFAM" id="SSF46785">
    <property type="entry name" value="Winged helix' DNA-binding domain"/>
    <property type="match status" value="1"/>
</dbReference>
<accession>A0ABT2AR70</accession>
<dbReference type="Pfam" id="PF03466">
    <property type="entry name" value="LysR_substrate"/>
    <property type="match status" value="1"/>
</dbReference>
<dbReference type="EMBL" id="JANUHA010000017">
    <property type="protein sequence ID" value="MCS0598685.1"/>
    <property type="molecule type" value="Genomic_DNA"/>
</dbReference>
<proteinExistence type="inferred from homology"/>
<gene>
    <name evidence="6" type="ORF">NX780_20285</name>
</gene>
<keyword evidence="7" id="KW-1185">Reference proteome</keyword>
<keyword evidence="4" id="KW-0804">Transcription</keyword>
<sequence>MIDVDALIAFAAVIDTGSFSAAAERLGQTPSGVSRTISRLEEHLGMTLMHRTTRRLQLTEEGTWLLGRARSLLADLANTELEAAARRSQPSGLVRVNAATPALDHLLAPLLPDFLEAYPLVQLELVSGETYVDLIEERADLAIRIGALPDSTLNARRLGASHIRVLAAPAYLEKHGLPSRVEDLKTHRTLGFTAPASLNTWPLRHAGGEGWTVTPSVTASSGETVRHLALSGTGIASLSDFLTRPDVEAGRLLPVLEDATLHWTQPVWAVFYKQGALAPRVSALVDFLAKRLQGRLS</sequence>
<dbReference type="InterPro" id="IPR036390">
    <property type="entry name" value="WH_DNA-bd_sf"/>
</dbReference>
<protein>
    <submittedName>
        <fullName evidence="6">LysR family transcriptional regulator</fullName>
    </submittedName>
</protein>
<name>A0ABT2AR70_9BURK</name>
<keyword evidence="3" id="KW-0238">DNA-binding</keyword>
<dbReference type="Pfam" id="PF00126">
    <property type="entry name" value="HTH_1"/>
    <property type="match status" value="1"/>
</dbReference>
<feature type="domain" description="HTH lysR-type" evidence="5">
    <location>
        <begin position="2"/>
        <end position="59"/>
    </location>
</feature>
<reference evidence="6 7" key="1">
    <citation type="submission" date="2022-08" db="EMBL/GenBank/DDBJ databases">
        <title>Reclassification of Massilia species as members of the genera Telluria, Duganella, Pseudoduganella, Mokoshia gen. nov. and Zemynaea gen. nov. using orthogonal and non-orthogonal genome-based approaches.</title>
        <authorList>
            <person name="Bowman J.P."/>
        </authorList>
    </citation>
    <scope>NUCLEOTIDE SEQUENCE [LARGE SCALE GENOMIC DNA]</scope>
    <source>
        <strain evidence="6 7">JCM 31661</strain>
    </source>
</reference>
<evidence type="ECO:0000256" key="4">
    <source>
        <dbReference type="ARBA" id="ARBA00023163"/>
    </source>
</evidence>